<accession>A0A8E2EFP4</accession>
<proteinExistence type="predicted"/>
<organism evidence="1 2">
    <name type="scientific">Lepidopterella palustris CBS 459.81</name>
    <dbReference type="NCBI Taxonomy" id="1314670"/>
    <lineage>
        <taxon>Eukaryota</taxon>
        <taxon>Fungi</taxon>
        <taxon>Dikarya</taxon>
        <taxon>Ascomycota</taxon>
        <taxon>Pezizomycotina</taxon>
        <taxon>Dothideomycetes</taxon>
        <taxon>Pleosporomycetidae</taxon>
        <taxon>Mytilinidiales</taxon>
        <taxon>Argynnaceae</taxon>
        <taxon>Lepidopterella</taxon>
    </lineage>
</organism>
<evidence type="ECO:0000313" key="1">
    <source>
        <dbReference type="EMBL" id="OCK83076.1"/>
    </source>
</evidence>
<dbReference type="EMBL" id="KV744870">
    <property type="protein sequence ID" value="OCK83076.1"/>
    <property type="molecule type" value="Genomic_DNA"/>
</dbReference>
<dbReference type="Proteomes" id="UP000250266">
    <property type="component" value="Unassembled WGS sequence"/>
</dbReference>
<sequence length="92" mass="10364">MLSCGGIVGRVVRQARKYREWEAESLLAGLHLLDLWLIISLLLRTTRCPSRPPSFPRCPPSGTGRPPPWSFAAQCELRVYVSAQHTCVFRSI</sequence>
<name>A0A8E2EFP4_9PEZI</name>
<reference evidence="1 2" key="1">
    <citation type="journal article" date="2016" name="Nat. Commun.">
        <title>Ectomycorrhizal ecology is imprinted in the genome of the dominant symbiotic fungus Cenococcum geophilum.</title>
        <authorList>
            <consortium name="DOE Joint Genome Institute"/>
            <person name="Peter M."/>
            <person name="Kohler A."/>
            <person name="Ohm R.A."/>
            <person name="Kuo A."/>
            <person name="Krutzmann J."/>
            <person name="Morin E."/>
            <person name="Arend M."/>
            <person name="Barry K.W."/>
            <person name="Binder M."/>
            <person name="Choi C."/>
            <person name="Clum A."/>
            <person name="Copeland A."/>
            <person name="Grisel N."/>
            <person name="Haridas S."/>
            <person name="Kipfer T."/>
            <person name="LaButti K."/>
            <person name="Lindquist E."/>
            <person name="Lipzen A."/>
            <person name="Maire R."/>
            <person name="Meier B."/>
            <person name="Mihaltcheva S."/>
            <person name="Molinier V."/>
            <person name="Murat C."/>
            <person name="Poggeler S."/>
            <person name="Quandt C.A."/>
            <person name="Sperisen C."/>
            <person name="Tritt A."/>
            <person name="Tisserant E."/>
            <person name="Crous P.W."/>
            <person name="Henrissat B."/>
            <person name="Nehls U."/>
            <person name="Egli S."/>
            <person name="Spatafora J.W."/>
            <person name="Grigoriev I.V."/>
            <person name="Martin F.M."/>
        </authorList>
    </citation>
    <scope>NUCLEOTIDE SEQUENCE [LARGE SCALE GENOMIC DNA]</scope>
    <source>
        <strain evidence="1 2">CBS 459.81</strain>
    </source>
</reference>
<evidence type="ECO:0000313" key="2">
    <source>
        <dbReference type="Proteomes" id="UP000250266"/>
    </source>
</evidence>
<gene>
    <name evidence="1" type="ORF">K432DRAFT_196676</name>
</gene>
<keyword evidence="2" id="KW-1185">Reference proteome</keyword>
<dbReference type="AlphaFoldDB" id="A0A8E2EFP4"/>
<protein>
    <submittedName>
        <fullName evidence="1">Uncharacterized protein</fullName>
    </submittedName>
</protein>